<evidence type="ECO:0000313" key="2">
    <source>
        <dbReference type="EMBL" id="MFA1770624.1"/>
    </source>
</evidence>
<dbReference type="Proteomes" id="UP000323866">
    <property type="component" value="Unassembled WGS sequence"/>
</dbReference>
<dbReference type="OrthoDB" id="611177at2"/>
<dbReference type="SUPFAM" id="SSF51556">
    <property type="entry name" value="Metallo-dependent hydrolases"/>
    <property type="match status" value="1"/>
</dbReference>
<accession>A0A5M8QIA0</accession>
<gene>
    <name evidence="2" type="ORF">ACD591_04920</name>
    <name evidence="1" type="ORF">FOE74_10975</name>
</gene>
<reference evidence="1 3" key="1">
    <citation type="submission" date="2019-07" db="EMBL/GenBank/DDBJ databases">
        <authorList>
            <person name="Qu J.-H."/>
        </authorList>
    </citation>
    <scope>NUCLEOTIDE SEQUENCE [LARGE SCALE GENOMIC DNA]</scope>
    <source>
        <strain evidence="1 3">MDT1-10-3</strain>
    </source>
</reference>
<comment type="caution">
    <text evidence="1">The sequence shown here is derived from an EMBL/GenBank/DDBJ whole genome shotgun (WGS) entry which is preliminary data.</text>
</comment>
<proteinExistence type="predicted"/>
<dbReference type="AlphaFoldDB" id="A0A5M8QIA0"/>
<reference evidence="2 4" key="3">
    <citation type="submission" date="2024-08" db="EMBL/GenBank/DDBJ databases">
        <authorList>
            <person name="Wei W."/>
        </authorList>
    </citation>
    <scope>NUCLEOTIDE SEQUENCE [LARGE SCALE GENOMIC DNA]</scope>
    <source>
        <strain evidence="2 4">XU2</strain>
    </source>
</reference>
<dbReference type="Gene3D" id="3.20.20.140">
    <property type="entry name" value="Metal-dependent hydrolases"/>
    <property type="match status" value="1"/>
</dbReference>
<dbReference type="InterPro" id="IPR032466">
    <property type="entry name" value="Metal_Hydrolase"/>
</dbReference>
<dbReference type="Proteomes" id="UP001570846">
    <property type="component" value="Unassembled WGS sequence"/>
</dbReference>
<evidence type="ECO:0000313" key="3">
    <source>
        <dbReference type="Proteomes" id="UP000323866"/>
    </source>
</evidence>
<organism evidence="1 3">
    <name type="scientific">Rufibacter glacialis</name>
    <dbReference type="NCBI Taxonomy" id="1259555"/>
    <lineage>
        <taxon>Bacteria</taxon>
        <taxon>Pseudomonadati</taxon>
        <taxon>Bacteroidota</taxon>
        <taxon>Cytophagia</taxon>
        <taxon>Cytophagales</taxon>
        <taxon>Hymenobacteraceae</taxon>
        <taxon>Rufibacter</taxon>
    </lineage>
</organism>
<evidence type="ECO:0000313" key="1">
    <source>
        <dbReference type="EMBL" id="KAA6434694.1"/>
    </source>
</evidence>
<protein>
    <submittedName>
        <fullName evidence="1">Uncharacterized protein</fullName>
    </submittedName>
</protein>
<dbReference type="EMBL" id="JBGOGF010000002">
    <property type="protein sequence ID" value="MFA1770624.1"/>
    <property type="molecule type" value="Genomic_DNA"/>
</dbReference>
<evidence type="ECO:0000313" key="4">
    <source>
        <dbReference type="Proteomes" id="UP001570846"/>
    </source>
</evidence>
<name>A0A5M8QIA0_9BACT</name>
<dbReference type="EMBL" id="VKKZ01000020">
    <property type="protein sequence ID" value="KAA6434694.1"/>
    <property type="molecule type" value="Genomic_DNA"/>
</dbReference>
<sequence length="573" mass="64333">METYFDFHFHPLAKRFLVQFNDLERQNKLCTEPIPLPPIGGVVDKLSGSILQSQGCVSQAVSGRILLGVANIVAIEYVFATKKGMLKLLELEVFGQDVVAPLDNRLFDFIRNGAGSYNTLFSKELAFYQWVAQQTNLRFHINLLTRKKKGGLELQEGKLNLALAIEGGHNLSKRFINQLAGEADPAAVVTGYRQNPLVDFLYLTLTHLSHVPEQLLCTHAFGFKMVKDIAEARPQIKGLTLLGKKVVRACVDTQQTANPILIDIKHMSLQGRHDFYAYRRLLLETKPDGFKAPKEVSGKAWWPILATHMGVTGFRSGELRDYIKEYGVERGNEFSVRVQLGREKAAKLPEGIGLDNVFFNPASISLFDDDIEEIARSRGLIGISLDARILGFEGILGRKQPDYDYFSREDFAQLFPDLAQRLPRLAPVEEPPTGPAAQEVALPATKESLIPGLADRGKRELYLFCLNLLHVVAVINKMPALERHGKDGWDFLCIGSDFDGLIDSLKTANTAQSLPQFEKVLQAYLPKAEKAYLKTHEGKTSLIRREGEHLLTNQVLRQVFYTNGEQFLKEWWG</sequence>
<reference evidence="1 3" key="2">
    <citation type="submission" date="2019-09" db="EMBL/GenBank/DDBJ databases">
        <title>A bacterium isolated from glacier soil.</title>
        <authorList>
            <person name="Liu Q."/>
        </authorList>
    </citation>
    <scope>NUCLEOTIDE SEQUENCE [LARGE SCALE GENOMIC DNA]</scope>
    <source>
        <strain evidence="1 3">MDT1-10-3</strain>
    </source>
</reference>
<dbReference type="RefSeq" id="WP_149098636.1">
    <property type="nucleotide sequence ID" value="NZ_BMMG01000003.1"/>
</dbReference>
<keyword evidence="4" id="KW-1185">Reference proteome</keyword>